<evidence type="ECO:0000313" key="1">
    <source>
        <dbReference type="EMBL" id="CAB4143809.1"/>
    </source>
</evidence>
<protein>
    <submittedName>
        <fullName evidence="1">Uncharacterized protein</fullName>
    </submittedName>
</protein>
<dbReference type="EMBL" id="LR796423">
    <property type="protein sequence ID" value="CAB4143809.1"/>
    <property type="molecule type" value="Genomic_DNA"/>
</dbReference>
<proteinExistence type="predicted"/>
<sequence>MTAPSHITTKMWKTWIAENPELALAAAERFCKQAEENGMFKKMHETDGYVYLVASVREDELDQYYA</sequence>
<accession>A0A6J5MJP0</accession>
<name>A0A6J5MJP0_9CAUD</name>
<reference evidence="1" key="1">
    <citation type="submission" date="2020-04" db="EMBL/GenBank/DDBJ databases">
        <authorList>
            <person name="Chiriac C."/>
            <person name="Salcher M."/>
            <person name="Ghai R."/>
            <person name="Kavagutti S V."/>
        </authorList>
    </citation>
    <scope>NUCLEOTIDE SEQUENCE</scope>
</reference>
<organism evidence="1">
    <name type="scientific">uncultured Caudovirales phage</name>
    <dbReference type="NCBI Taxonomy" id="2100421"/>
    <lineage>
        <taxon>Viruses</taxon>
        <taxon>Duplodnaviria</taxon>
        <taxon>Heunggongvirae</taxon>
        <taxon>Uroviricota</taxon>
        <taxon>Caudoviricetes</taxon>
        <taxon>Peduoviridae</taxon>
        <taxon>Maltschvirus</taxon>
        <taxon>Maltschvirus maltsch</taxon>
    </lineage>
</organism>
<gene>
    <name evidence="1" type="ORF">UFOVP447_260</name>
</gene>